<organism evidence="6 7">
    <name type="scientific">Lithohypha guttulata</name>
    <dbReference type="NCBI Taxonomy" id="1690604"/>
    <lineage>
        <taxon>Eukaryota</taxon>
        <taxon>Fungi</taxon>
        <taxon>Dikarya</taxon>
        <taxon>Ascomycota</taxon>
        <taxon>Pezizomycotina</taxon>
        <taxon>Eurotiomycetes</taxon>
        <taxon>Chaetothyriomycetidae</taxon>
        <taxon>Chaetothyriales</taxon>
        <taxon>Trichomeriaceae</taxon>
        <taxon>Lithohypha</taxon>
    </lineage>
</organism>
<evidence type="ECO:0000313" key="6">
    <source>
        <dbReference type="EMBL" id="KAK5097342.1"/>
    </source>
</evidence>
<dbReference type="Proteomes" id="UP001345013">
    <property type="component" value="Unassembled WGS sequence"/>
</dbReference>
<keyword evidence="4" id="KW-0687">Ribonucleoprotein</keyword>
<keyword evidence="3" id="KW-0733">Signal recognition particle</keyword>
<sequence>MSNPRIEEVSDSDPEIDDPSDFLGDEIIRRADALAPAPAPSQSQPQPSFPTSQNPTLTRPPPPTQNQPTQAEISAQRAEIKPYTTLYPIYFSNTRTRHSGRRVPSKLAVQNPLAFNVFKAVRYVVGPSIRVRLEPDKTHPKDWANPGRVKVQLFDNDTKEPLHPTIRNKQYLYKLVAEYMKEHPTQPEDPLELKIQGLPVPENFLETKVAVPRGWKMGDVLPVHSAAVSGGGVSDNFFKDAMEEMKQAQAAGQLPAGGGGAGGMDMNAMMQAMQGMGGMGGGGGGASGGKKRDKKKG</sequence>
<dbReference type="SUPFAM" id="SSF69695">
    <property type="entry name" value="SRP19"/>
    <property type="match status" value="1"/>
</dbReference>
<evidence type="ECO:0000256" key="5">
    <source>
        <dbReference type="SAM" id="MobiDB-lite"/>
    </source>
</evidence>
<comment type="subcellular location">
    <subcellularLocation>
        <location evidence="1">Cytoplasm</location>
    </subcellularLocation>
</comment>
<dbReference type="Gene3D" id="3.30.56.30">
    <property type="entry name" value="Signal recognition particle, SRP19-like subunit"/>
    <property type="match status" value="1"/>
</dbReference>
<dbReference type="Pfam" id="PF01922">
    <property type="entry name" value="SRP19"/>
    <property type="match status" value="1"/>
</dbReference>
<evidence type="ECO:0000256" key="2">
    <source>
        <dbReference type="ARBA" id="ARBA00022490"/>
    </source>
</evidence>
<dbReference type="PANTHER" id="PTHR17453:SF0">
    <property type="entry name" value="SIGNAL RECOGNITION PARTICLE 19 KDA PROTEIN"/>
    <property type="match status" value="1"/>
</dbReference>
<protein>
    <submittedName>
        <fullName evidence="6">Signal recognition particle subunit</fullName>
    </submittedName>
</protein>
<dbReference type="PANTHER" id="PTHR17453">
    <property type="entry name" value="SIGNAL RECOGNITION PARTICLE 19 KD PROTEIN"/>
    <property type="match status" value="1"/>
</dbReference>
<evidence type="ECO:0000256" key="3">
    <source>
        <dbReference type="ARBA" id="ARBA00023135"/>
    </source>
</evidence>
<evidence type="ECO:0000256" key="1">
    <source>
        <dbReference type="ARBA" id="ARBA00004496"/>
    </source>
</evidence>
<name>A0ABR0KIP5_9EURO</name>
<feature type="region of interest" description="Disordered" evidence="5">
    <location>
        <begin position="1"/>
        <end position="72"/>
    </location>
</feature>
<keyword evidence="2" id="KW-0963">Cytoplasm</keyword>
<dbReference type="InterPro" id="IPR036521">
    <property type="entry name" value="SRP19-like_sf"/>
</dbReference>
<evidence type="ECO:0000313" key="7">
    <source>
        <dbReference type="Proteomes" id="UP001345013"/>
    </source>
</evidence>
<keyword evidence="7" id="KW-1185">Reference proteome</keyword>
<proteinExistence type="predicted"/>
<comment type="caution">
    <text evidence="6">The sequence shown here is derived from an EMBL/GenBank/DDBJ whole genome shotgun (WGS) entry which is preliminary data.</text>
</comment>
<dbReference type="InterPro" id="IPR002778">
    <property type="entry name" value="Signal_recog_particle_SRP19"/>
</dbReference>
<evidence type="ECO:0000256" key="4">
    <source>
        <dbReference type="ARBA" id="ARBA00023274"/>
    </source>
</evidence>
<accession>A0ABR0KIP5</accession>
<reference evidence="6 7" key="1">
    <citation type="submission" date="2023-08" db="EMBL/GenBank/DDBJ databases">
        <title>Black Yeasts Isolated from many extreme environments.</title>
        <authorList>
            <person name="Coleine C."/>
            <person name="Stajich J.E."/>
            <person name="Selbmann L."/>
        </authorList>
    </citation>
    <scope>NUCLEOTIDE SEQUENCE [LARGE SCALE GENOMIC DNA]</scope>
    <source>
        <strain evidence="6 7">CCFEE 5885</strain>
    </source>
</reference>
<gene>
    <name evidence="6" type="primary">SEC65</name>
    <name evidence="6" type="ORF">LTR24_002211</name>
</gene>
<feature type="compositionally biased region" description="Acidic residues" evidence="5">
    <location>
        <begin position="9"/>
        <end position="24"/>
    </location>
</feature>
<dbReference type="EMBL" id="JAVRRG010000018">
    <property type="protein sequence ID" value="KAK5097342.1"/>
    <property type="molecule type" value="Genomic_DNA"/>
</dbReference>
<feature type="compositionally biased region" description="Low complexity" evidence="5">
    <location>
        <begin position="33"/>
        <end position="57"/>
    </location>
</feature>